<dbReference type="GO" id="GO:0005524">
    <property type="term" value="F:ATP binding"/>
    <property type="evidence" value="ECO:0007669"/>
    <property type="project" value="UniProtKB-UniRule"/>
</dbReference>
<dbReference type="SUPFAM" id="SSF56112">
    <property type="entry name" value="Protein kinase-like (PK-like)"/>
    <property type="match status" value="1"/>
</dbReference>
<dbReference type="Gene3D" id="1.10.510.10">
    <property type="entry name" value="Transferase(Phosphotransferase) domain 1"/>
    <property type="match status" value="1"/>
</dbReference>
<feature type="compositionally biased region" description="Polar residues" evidence="2">
    <location>
        <begin position="15"/>
        <end position="28"/>
    </location>
</feature>
<organism evidence="3">
    <name type="scientific">Salvia splendens</name>
    <name type="common">Scarlet sage</name>
    <dbReference type="NCBI Taxonomy" id="180675"/>
    <lineage>
        <taxon>Eukaryota</taxon>
        <taxon>Viridiplantae</taxon>
        <taxon>Streptophyta</taxon>
        <taxon>Embryophyta</taxon>
        <taxon>Tracheophyta</taxon>
        <taxon>Spermatophyta</taxon>
        <taxon>Magnoliopsida</taxon>
        <taxon>eudicotyledons</taxon>
        <taxon>Gunneridae</taxon>
        <taxon>Pentapetalae</taxon>
        <taxon>asterids</taxon>
        <taxon>lamiids</taxon>
        <taxon>Lamiales</taxon>
        <taxon>Lamiaceae</taxon>
        <taxon>Nepetoideae</taxon>
        <taxon>Mentheae</taxon>
        <taxon>Salviinae</taxon>
        <taxon>Salvia</taxon>
        <taxon>Salvia subgen. Calosphace</taxon>
        <taxon>core Calosphace</taxon>
    </lineage>
</organism>
<keyword evidence="1" id="KW-0067">ATP-binding</keyword>
<dbReference type="InterPro" id="IPR011009">
    <property type="entry name" value="Kinase-like_dom_sf"/>
</dbReference>
<evidence type="ECO:0000313" key="3">
    <source>
        <dbReference type="EMBL" id="KAG6437665.1"/>
    </source>
</evidence>
<dbReference type="Proteomes" id="UP000298416">
    <property type="component" value="Unassembled WGS sequence"/>
</dbReference>
<dbReference type="PANTHER" id="PTHR45621">
    <property type="entry name" value="OS01G0588500 PROTEIN-RELATED"/>
    <property type="match status" value="1"/>
</dbReference>
<feature type="region of interest" description="Disordered" evidence="2">
    <location>
        <begin position="204"/>
        <end position="252"/>
    </location>
</feature>
<keyword evidence="1" id="KW-0547">Nucleotide-binding</keyword>
<dbReference type="PROSITE" id="PS00107">
    <property type="entry name" value="PROTEIN_KINASE_ATP"/>
    <property type="match status" value="1"/>
</dbReference>
<feature type="region of interest" description="Disordered" evidence="2">
    <location>
        <begin position="15"/>
        <end position="55"/>
    </location>
</feature>
<evidence type="ECO:0000256" key="2">
    <source>
        <dbReference type="SAM" id="MobiDB-lite"/>
    </source>
</evidence>
<proteinExistence type="predicted"/>
<accession>A0A8X8YU18</accession>
<gene>
    <name evidence="3" type="ORF">SASPL_102587</name>
</gene>
<evidence type="ECO:0000256" key="1">
    <source>
        <dbReference type="PROSITE-ProRule" id="PRU10141"/>
    </source>
</evidence>
<dbReference type="EMBL" id="PNBA02000001">
    <property type="protein sequence ID" value="KAG6437665.1"/>
    <property type="molecule type" value="Genomic_DNA"/>
</dbReference>
<dbReference type="InterPro" id="IPR017441">
    <property type="entry name" value="Protein_kinase_ATP_BS"/>
</dbReference>
<feature type="binding site" evidence="1">
    <location>
        <position position="117"/>
    </location>
    <ligand>
        <name>ATP</name>
        <dbReference type="ChEBI" id="CHEBI:30616"/>
    </ligand>
</feature>
<evidence type="ECO:0000313" key="4">
    <source>
        <dbReference type="Proteomes" id="UP000298416"/>
    </source>
</evidence>
<reference evidence="3" key="1">
    <citation type="submission" date="2018-01" db="EMBL/GenBank/DDBJ databases">
        <authorList>
            <person name="Mao J.F."/>
        </authorList>
    </citation>
    <scope>NUCLEOTIDE SEQUENCE</scope>
    <source>
        <strain evidence="3">Huo1</strain>
        <tissue evidence="3">Leaf</tissue>
    </source>
</reference>
<dbReference type="AlphaFoldDB" id="A0A8X8YU18"/>
<comment type="caution">
    <text evidence="3">The sequence shown here is derived from an EMBL/GenBank/DDBJ whole genome shotgun (WGS) entry which is preliminary data.</text>
</comment>
<keyword evidence="4" id="KW-1185">Reference proteome</keyword>
<feature type="compositionally biased region" description="Polar residues" evidence="2">
    <location>
        <begin position="221"/>
        <end position="237"/>
    </location>
</feature>
<protein>
    <submittedName>
        <fullName evidence="3">Uncharacterized protein</fullName>
    </submittedName>
</protein>
<dbReference type="Gene3D" id="3.30.200.20">
    <property type="entry name" value="Phosphorylase Kinase, domain 1"/>
    <property type="match status" value="1"/>
</dbReference>
<dbReference type="InterPro" id="IPR050823">
    <property type="entry name" value="Plant_Ser_Thr_Prot_Kinase"/>
</dbReference>
<name>A0A8X8YU18_SALSN</name>
<sequence>MGICMSSQIKAETSFQSGTDGGLTSSKMVSGDGTDLSNLSAKTSSTSVPPTPRSEDEILQSANMKSFTLADLKAATRNFRPDSVIGEGGFGSVFKGWIDEHTFAAAKAGSGIVIAVKRLNQEGWQGHTEWLILEIQGILQMSFAFLVNVLTRIVRVFRVDVDLGGQYSLGQATKAAQLALQCLAIEARARPNMDEVVTALEQLQDSKDASKHDRKHHQLKIRSQTNSEPKTCKSSAQETRKATAYPRPSAFV</sequence>
<reference evidence="3" key="2">
    <citation type="submission" date="2020-08" db="EMBL/GenBank/DDBJ databases">
        <title>Plant Genome Project.</title>
        <authorList>
            <person name="Zhang R.-G."/>
        </authorList>
    </citation>
    <scope>NUCLEOTIDE SEQUENCE</scope>
    <source>
        <strain evidence="3">Huo1</strain>
        <tissue evidence="3">Leaf</tissue>
    </source>
</reference>